<feature type="transmembrane region" description="Helical" evidence="6">
    <location>
        <begin position="52"/>
        <end position="77"/>
    </location>
</feature>
<dbReference type="GO" id="GO:0007166">
    <property type="term" value="P:cell surface receptor signaling pathway"/>
    <property type="evidence" value="ECO:0007669"/>
    <property type="project" value="InterPro"/>
</dbReference>
<dbReference type="InterPro" id="IPR046338">
    <property type="entry name" value="GAIN_dom_sf"/>
</dbReference>
<dbReference type="InterPro" id="IPR000832">
    <property type="entry name" value="GPCR_2_secretin-like"/>
</dbReference>
<dbReference type="Pfam" id="PF01825">
    <property type="entry name" value="GPS"/>
    <property type="match status" value="1"/>
</dbReference>
<evidence type="ECO:0000256" key="5">
    <source>
        <dbReference type="ARBA" id="ARBA00023157"/>
    </source>
</evidence>
<dbReference type="InterPro" id="IPR057244">
    <property type="entry name" value="GAIN_B"/>
</dbReference>
<feature type="transmembrane region" description="Helical" evidence="6">
    <location>
        <begin position="212"/>
        <end position="234"/>
    </location>
</feature>
<feature type="transmembrane region" description="Helical" evidence="6">
    <location>
        <begin position="254"/>
        <end position="272"/>
    </location>
</feature>
<evidence type="ECO:0000313" key="10">
    <source>
        <dbReference type="Proteomes" id="UP000472265"/>
    </source>
</evidence>
<dbReference type="Pfam" id="PF00002">
    <property type="entry name" value="7tm_2"/>
    <property type="match status" value="1"/>
</dbReference>
<dbReference type="OMA" id="QIKHFTP"/>
<dbReference type="PANTHER" id="PTHR12011">
    <property type="entry name" value="ADHESION G-PROTEIN COUPLED RECEPTOR"/>
    <property type="match status" value="1"/>
</dbReference>
<keyword evidence="4 6" id="KW-0472">Membrane</keyword>
<evidence type="ECO:0000256" key="1">
    <source>
        <dbReference type="ARBA" id="ARBA00004141"/>
    </source>
</evidence>
<dbReference type="Gene3D" id="2.60.220.50">
    <property type="match status" value="1"/>
</dbReference>
<evidence type="ECO:0000256" key="4">
    <source>
        <dbReference type="ARBA" id="ARBA00023136"/>
    </source>
</evidence>
<dbReference type="Ensembl" id="ENSSAUT00010049669.1">
    <property type="protein sequence ID" value="ENSSAUP00010047254.1"/>
    <property type="gene ID" value="ENSSAUG00010019669.1"/>
</dbReference>
<proteinExistence type="predicted"/>
<keyword evidence="10" id="KW-1185">Reference proteome</keyword>
<feature type="transmembrane region" description="Helical" evidence="6">
    <location>
        <begin position="158"/>
        <end position="179"/>
    </location>
</feature>
<dbReference type="PRINTS" id="PR00249">
    <property type="entry name" value="GPCRSECRETIN"/>
</dbReference>
<dbReference type="GO" id="GO:0005886">
    <property type="term" value="C:plasma membrane"/>
    <property type="evidence" value="ECO:0007669"/>
    <property type="project" value="TreeGrafter"/>
</dbReference>
<dbReference type="Proteomes" id="UP000472265">
    <property type="component" value="Chromosome 16"/>
</dbReference>
<feature type="domain" description="GAIN-B" evidence="7">
    <location>
        <begin position="1"/>
        <end position="45"/>
    </location>
</feature>
<keyword evidence="5" id="KW-1015">Disulfide bond</keyword>
<organism evidence="9 10">
    <name type="scientific">Sparus aurata</name>
    <name type="common">Gilthead sea bream</name>
    <dbReference type="NCBI Taxonomy" id="8175"/>
    <lineage>
        <taxon>Eukaryota</taxon>
        <taxon>Metazoa</taxon>
        <taxon>Chordata</taxon>
        <taxon>Craniata</taxon>
        <taxon>Vertebrata</taxon>
        <taxon>Euteleostomi</taxon>
        <taxon>Actinopterygii</taxon>
        <taxon>Neopterygii</taxon>
        <taxon>Teleostei</taxon>
        <taxon>Neoteleostei</taxon>
        <taxon>Acanthomorphata</taxon>
        <taxon>Eupercaria</taxon>
        <taxon>Spariformes</taxon>
        <taxon>Sparidae</taxon>
        <taxon>Sparus</taxon>
    </lineage>
</organism>
<feature type="transmembrane region" description="Helical" evidence="6">
    <location>
        <begin position="89"/>
        <end position="106"/>
    </location>
</feature>
<dbReference type="InterPro" id="IPR000203">
    <property type="entry name" value="GPS"/>
</dbReference>
<feature type="domain" description="G-protein coupled receptors family 2 profile 2" evidence="8">
    <location>
        <begin position="53"/>
        <end position="304"/>
    </location>
</feature>
<keyword evidence="2 6" id="KW-0812">Transmembrane</keyword>
<dbReference type="PROSITE" id="PS50261">
    <property type="entry name" value="G_PROTEIN_RECEP_F2_4"/>
    <property type="match status" value="1"/>
</dbReference>
<accession>A0A671X7Y4</accession>
<dbReference type="Gene3D" id="1.20.1070.10">
    <property type="entry name" value="Rhodopsin 7-helix transmembrane proteins"/>
    <property type="match status" value="1"/>
</dbReference>
<reference evidence="9" key="1">
    <citation type="submission" date="2021-04" db="EMBL/GenBank/DDBJ databases">
        <authorList>
            <consortium name="Wellcome Sanger Institute Data Sharing"/>
        </authorList>
    </citation>
    <scope>NUCLEOTIDE SEQUENCE [LARGE SCALE GENOMIC DNA]</scope>
</reference>
<dbReference type="InterPro" id="IPR017981">
    <property type="entry name" value="GPCR_2-like_7TM"/>
</dbReference>
<protein>
    <submittedName>
        <fullName evidence="9">Uncharacterized protein</fullName>
    </submittedName>
</protein>
<evidence type="ECO:0000313" key="9">
    <source>
        <dbReference type="Ensembl" id="ENSSAUP00010047254.1"/>
    </source>
</evidence>
<dbReference type="GeneTree" id="ENSGT00940000164851"/>
<sequence length="306" mass="34298">TSCHDRKQANWTTDGCETNDKNGSITCQCSHLTFFAILMVRQWPYNSSDFKALTYITSIGCGMSMVFLAVALFMHCLIRKGKASDATKILINLFVAMFTLNLSFLTNESIANLGNFGACVAMAATMHYTMLATFTWFFMEAIHLYFNLWKLPTEIKHYLTKIYVAGWGTPAVVVIGLLASRNYDYVVIHTDNGSSSKMCWIPDAAVHQGVNIGYYAIVFLFTFIVFITTMRQIVILKPKEEKAQNVSSIKKNSFSIIGLVLLLGLTWAFAFFSHGPLLIPSYYIFTILNSFQGTLQSLNHAHTASE</sequence>
<evidence type="ECO:0000256" key="3">
    <source>
        <dbReference type="ARBA" id="ARBA00022989"/>
    </source>
</evidence>
<reference evidence="9" key="3">
    <citation type="submission" date="2025-09" db="UniProtKB">
        <authorList>
            <consortium name="Ensembl"/>
        </authorList>
    </citation>
    <scope>IDENTIFICATION</scope>
</reference>
<dbReference type="PROSITE" id="PS50221">
    <property type="entry name" value="GAIN_B"/>
    <property type="match status" value="1"/>
</dbReference>
<dbReference type="AlphaFoldDB" id="A0A671X7Y4"/>
<gene>
    <name evidence="9" type="primary">LOC115566425</name>
</gene>
<name>A0A671X7Y4_SPAAU</name>
<feature type="transmembrane region" description="Helical" evidence="6">
    <location>
        <begin position="126"/>
        <end position="146"/>
    </location>
</feature>
<evidence type="ECO:0000256" key="6">
    <source>
        <dbReference type="SAM" id="Phobius"/>
    </source>
</evidence>
<dbReference type="PANTHER" id="PTHR12011:SF474">
    <property type="entry name" value="ADHESION G PROTEIN-COUPLED RECEPTOR G11-RELATED"/>
    <property type="match status" value="1"/>
</dbReference>
<keyword evidence="3 6" id="KW-1133">Transmembrane helix</keyword>
<evidence type="ECO:0000259" key="8">
    <source>
        <dbReference type="PROSITE" id="PS50261"/>
    </source>
</evidence>
<comment type="subcellular location">
    <subcellularLocation>
        <location evidence="1">Membrane</location>
        <topology evidence="1">Multi-pass membrane protein</topology>
    </subcellularLocation>
</comment>
<reference evidence="9" key="2">
    <citation type="submission" date="2025-08" db="UniProtKB">
        <authorList>
            <consortium name="Ensembl"/>
        </authorList>
    </citation>
    <scope>IDENTIFICATION</scope>
</reference>
<dbReference type="GO" id="GO:0007189">
    <property type="term" value="P:adenylate cyclase-activating G protein-coupled receptor signaling pathway"/>
    <property type="evidence" value="ECO:0007669"/>
    <property type="project" value="TreeGrafter"/>
</dbReference>
<dbReference type="GO" id="GO:0004930">
    <property type="term" value="F:G protein-coupled receptor activity"/>
    <property type="evidence" value="ECO:0007669"/>
    <property type="project" value="InterPro"/>
</dbReference>
<evidence type="ECO:0000256" key="2">
    <source>
        <dbReference type="ARBA" id="ARBA00022692"/>
    </source>
</evidence>
<evidence type="ECO:0000259" key="7">
    <source>
        <dbReference type="PROSITE" id="PS50221"/>
    </source>
</evidence>